<reference evidence="3" key="1">
    <citation type="journal article" date="2011" name="PLoS Genet.">
        <title>Genomic analysis of the necrotrophic fungal pathogens Sclerotinia sclerotiorum and Botrytis cinerea.</title>
        <authorList>
            <person name="Amselem J."/>
            <person name="Cuomo C.A."/>
            <person name="van Kan J.A."/>
            <person name="Viaud M."/>
            <person name="Benito E.P."/>
            <person name="Couloux A."/>
            <person name="Coutinho P.M."/>
            <person name="de Vries R.P."/>
            <person name="Dyer P.S."/>
            <person name="Fillinger S."/>
            <person name="Fournier E."/>
            <person name="Gout L."/>
            <person name="Hahn M."/>
            <person name="Kohn L."/>
            <person name="Lapalu N."/>
            <person name="Plummer K.M."/>
            <person name="Pradier J.M."/>
            <person name="Quevillon E."/>
            <person name="Sharon A."/>
            <person name="Simon A."/>
            <person name="ten Have A."/>
            <person name="Tudzynski B."/>
            <person name="Tudzynski P."/>
            <person name="Wincker P."/>
            <person name="Andrew M."/>
            <person name="Anthouard V."/>
            <person name="Beever R.E."/>
            <person name="Beffa R."/>
            <person name="Benoit I."/>
            <person name="Bouzid O."/>
            <person name="Brault B."/>
            <person name="Chen Z."/>
            <person name="Choquer M."/>
            <person name="Collemare J."/>
            <person name="Cotton P."/>
            <person name="Danchin E.G."/>
            <person name="Da Silva C."/>
            <person name="Gautier A."/>
            <person name="Giraud C."/>
            <person name="Giraud T."/>
            <person name="Gonzalez C."/>
            <person name="Grossetete S."/>
            <person name="Guldener U."/>
            <person name="Henrissat B."/>
            <person name="Howlett B.J."/>
            <person name="Kodira C."/>
            <person name="Kretschmer M."/>
            <person name="Lappartient A."/>
            <person name="Leroch M."/>
            <person name="Levis C."/>
            <person name="Mauceli E."/>
            <person name="Neuveglise C."/>
            <person name="Oeser B."/>
            <person name="Pearson M."/>
            <person name="Poulain J."/>
            <person name="Poussereau N."/>
            <person name="Quesneville H."/>
            <person name="Rascle C."/>
            <person name="Schumacher J."/>
            <person name="Segurens B."/>
            <person name="Sexton A."/>
            <person name="Silva E."/>
            <person name="Sirven C."/>
            <person name="Soanes D.M."/>
            <person name="Talbot N.J."/>
            <person name="Templeton M."/>
            <person name="Yandava C."/>
            <person name="Yarden O."/>
            <person name="Zeng Q."/>
            <person name="Rollins J.A."/>
            <person name="Lebrun M.H."/>
            <person name="Dickman M."/>
        </authorList>
    </citation>
    <scope>NUCLEOTIDE SEQUENCE [LARGE SCALE GENOMIC DNA]</scope>
    <source>
        <strain evidence="3">ATCC 18683 / 1980 / Ss-1</strain>
    </source>
</reference>
<organism evidence="2 3">
    <name type="scientific">Sclerotinia sclerotiorum (strain ATCC 18683 / 1980 / Ss-1)</name>
    <name type="common">White mold</name>
    <name type="synonym">Whetzelinia sclerotiorum</name>
    <dbReference type="NCBI Taxonomy" id="665079"/>
    <lineage>
        <taxon>Eukaryota</taxon>
        <taxon>Fungi</taxon>
        <taxon>Dikarya</taxon>
        <taxon>Ascomycota</taxon>
        <taxon>Pezizomycotina</taxon>
        <taxon>Leotiomycetes</taxon>
        <taxon>Helotiales</taxon>
        <taxon>Sclerotiniaceae</taxon>
        <taxon>Sclerotinia</taxon>
    </lineage>
</organism>
<feature type="compositionally biased region" description="Polar residues" evidence="1">
    <location>
        <begin position="43"/>
        <end position="54"/>
    </location>
</feature>
<proteinExistence type="predicted"/>
<accession>A7EWU1</accession>
<protein>
    <submittedName>
        <fullName evidence="2">Uncharacterized protein</fullName>
    </submittedName>
</protein>
<evidence type="ECO:0000313" key="2">
    <source>
        <dbReference type="EMBL" id="EDN93933.1"/>
    </source>
</evidence>
<dbReference type="RefSeq" id="XP_001589167.1">
    <property type="nucleotide sequence ID" value="XM_001589117.1"/>
</dbReference>
<keyword evidence="3" id="KW-1185">Reference proteome</keyword>
<dbReference type="Proteomes" id="UP000001312">
    <property type="component" value="Unassembled WGS sequence"/>
</dbReference>
<dbReference type="InParanoid" id="A7EWU1"/>
<sequence>MSNELHEPVLDLLSSKNLLNPDRQCWNGIGDTKLPTKRHPHRNPTTTTIPTPQS</sequence>
<name>A7EWU1_SCLS1</name>
<gene>
    <name evidence="2" type="ORF">SS1G_09800</name>
</gene>
<dbReference type="EMBL" id="CH476634">
    <property type="protein sequence ID" value="EDN93933.1"/>
    <property type="molecule type" value="Genomic_DNA"/>
</dbReference>
<dbReference type="GeneID" id="5485293"/>
<evidence type="ECO:0000256" key="1">
    <source>
        <dbReference type="SAM" id="MobiDB-lite"/>
    </source>
</evidence>
<evidence type="ECO:0000313" key="3">
    <source>
        <dbReference type="Proteomes" id="UP000001312"/>
    </source>
</evidence>
<dbReference type="KEGG" id="ssl:SS1G_09800"/>
<feature type="region of interest" description="Disordered" evidence="1">
    <location>
        <begin position="29"/>
        <end position="54"/>
    </location>
</feature>
<dbReference type="AlphaFoldDB" id="A7EWU1"/>